<gene>
    <name evidence="1" type="ORF">CRM96_02430</name>
</gene>
<dbReference type="EMBL" id="PDEB01000004">
    <property type="protein sequence ID" value="PEH43943.1"/>
    <property type="molecule type" value="Genomic_DNA"/>
</dbReference>
<accession>A0AB36S4W7</accession>
<protein>
    <submittedName>
        <fullName evidence="1">Uncharacterized protein</fullName>
    </submittedName>
</protein>
<sequence length="358" mass="39831">MKKNRQFCFRLLILISLLIPSILGSSSIIALEKMTDEKEQQTTFLLENQLMQQENGKLYTTVPSNYIHSSIHDKFGRIDTRDNQIIHVDPNAHIANIDIYLSNGGREYGWYGKRVNGEIALCIEQGAALSIGNNGGYTVSPQNTEQLKKISLVTYYGIIVTGHTLQKELMTQILAWEQQGIYPTSISGVFTMADYQTFKASVMTNVNKFFVKPSFDRQIVELKVGESKTILDTTGSFSNYESSPSAIAPGLMVNKQGNQLTVTATKEANKSGNIDFHYAIASSYRGIPLIYQHPYTQNMMVGRINDLTKISLTVNVMKNGNARVRKVDETTKQPLAGAVFRFATSTGQVQEIMTNADG</sequence>
<dbReference type="RefSeq" id="WP_016176943.1">
    <property type="nucleotide sequence ID" value="NZ_CP065535.1"/>
</dbReference>
<comment type="caution">
    <text evidence="1">The sequence shown here is derived from an EMBL/GenBank/DDBJ whole genome shotgun (WGS) entry which is preliminary data.</text>
</comment>
<reference evidence="1 2" key="1">
    <citation type="submission" date="2017-09" db="EMBL/GenBank/DDBJ databases">
        <title>FDA dAtabase for Regulatory Grade micrObial Sequences (FDA-ARGOS): Supporting development and validation of Infectious Disease Dx tests.</title>
        <authorList>
            <person name="Minogue T."/>
            <person name="Wolcott M."/>
            <person name="Wasieloski L."/>
            <person name="Aguilar W."/>
            <person name="Moore D."/>
            <person name="Tallon L.J."/>
            <person name="Sadzewicz L."/>
            <person name="Ott S."/>
            <person name="Zhao X."/>
            <person name="Nagaraj S."/>
            <person name="Vavikolanu K."/>
            <person name="Aluvathingal J."/>
            <person name="Nadendla S."/>
            <person name="Sichtig H."/>
        </authorList>
    </citation>
    <scope>NUCLEOTIDE SEQUENCE [LARGE SCALE GENOMIC DNA]</scope>
    <source>
        <strain evidence="1 2">FDAARGOS_396</strain>
    </source>
</reference>
<evidence type="ECO:0000313" key="1">
    <source>
        <dbReference type="EMBL" id="PEH43943.1"/>
    </source>
</evidence>
<name>A0AB36S4W7_9ENTE</name>
<proteinExistence type="predicted"/>
<dbReference type="AlphaFoldDB" id="A0AB36S4W7"/>
<organism evidence="1 2">
    <name type="scientific">Enterococcus durans</name>
    <dbReference type="NCBI Taxonomy" id="53345"/>
    <lineage>
        <taxon>Bacteria</taxon>
        <taxon>Bacillati</taxon>
        <taxon>Bacillota</taxon>
        <taxon>Bacilli</taxon>
        <taxon>Lactobacillales</taxon>
        <taxon>Enterococcaceae</taxon>
        <taxon>Enterococcus</taxon>
    </lineage>
</organism>
<dbReference type="Proteomes" id="UP000220669">
    <property type="component" value="Unassembled WGS sequence"/>
</dbReference>
<evidence type="ECO:0000313" key="2">
    <source>
        <dbReference type="Proteomes" id="UP000220669"/>
    </source>
</evidence>